<comment type="similarity">
    <text evidence="3">In the N-terminal section; belongs to the PMEI family.</text>
</comment>
<dbReference type="InterPro" id="IPR035513">
    <property type="entry name" value="Invertase/methylesterase_inhib"/>
</dbReference>
<dbReference type="InterPro" id="IPR011050">
    <property type="entry name" value="Pectin_lyase_fold/virulence"/>
</dbReference>
<dbReference type="GO" id="GO:0030599">
    <property type="term" value="F:pectinesterase activity"/>
    <property type="evidence" value="ECO:0007669"/>
    <property type="project" value="UniProtKB-UniRule"/>
</dbReference>
<dbReference type="GO" id="GO:0045490">
    <property type="term" value="P:pectin catabolic process"/>
    <property type="evidence" value="ECO:0007669"/>
    <property type="project" value="UniProtKB-UniRule"/>
</dbReference>
<dbReference type="Pfam" id="PF04043">
    <property type="entry name" value="PMEI"/>
    <property type="match status" value="1"/>
</dbReference>
<keyword evidence="11" id="KW-0472">Membrane</keyword>
<evidence type="ECO:0000256" key="4">
    <source>
        <dbReference type="ARBA" id="ARBA00007786"/>
    </source>
</evidence>
<proteinExistence type="inferred from homology"/>
<evidence type="ECO:0000256" key="6">
    <source>
        <dbReference type="ARBA" id="ARBA00022801"/>
    </source>
</evidence>
<dbReference type="InterPro" id="IPR006501">
    <property type="entry name" value="Pectinesterase_inhib_dom"/>
</dbReference>
<accession>S8E9V6</accession>
<name>S8E9V6_9LAMI</name>
<dbReference type="PANTHER" id="PTHR31707">
    <property type="entry name" value="PECTINESTERASE"/>
    <property type="match status" value="1"/>
</dbReference>
<dbReference type="PROSITE" id="PS00800">
    <property type="entry name" value="PECTINESTERASE_1"/>
    <property type="match status" value="1"/>
</dbReference>
<dbReference type="EC" id="3.1.1.11" evidence="10"/>
<keyword evidence="5 10" id="KW-0134">Cell wall</keyword>
<comment type="subcellular location">
    <subcellularLocation>
        <location evidence="1 10">Secreted</location>
        <location evidence="1 10">Cell wall</location>
    </subcellularLocation>
</comment>
<dbReference type="InterPro" id="IPR000070">
    <property type="entry name" value="Pectinesterase_cat"/>
</dbReference>
<keyword evidence="11" id="KW-1133">Transmembrane helix</keyword>
<evidence type="ECO:0000256" key="9">
    <source>
        <dbReference type="ARBA" id="ARBA00047928"/>
    </source>
</evidence>
<reference evidence="13 14" key="1">
    <citation type="journal article" date="2013" name="BMC Genomics">
        <title>The miniature genome of a carnivorous plant Genlisea aurea contains a low number of genes and short non-coding sequences.</title>
        <authorList>
            <person name="Leushkin E.V."/>
            <person name="Sutormin R.A."/>
            <person name="Nabieva E.R."/>
            <person name="Penin A.A."/>
            <person name="Kondrashov A.S."/>
            <person name="Logacheva M.D."/>
        </authorList>
    </citation>
    <scope>NUCLEOTIDE SEQUENCE [LARGE SCALE GENOMIC DNA]</scope>
</reference>
<keyword evidence="14" id="KW-1185">Reference proteome</keyword>
<evidence type="ECO:0000256" key="8">
    <source>
        <dbReference type="ARBA" id="ARBA00023316"/>
    </source>
</evidence>
<organism evidence="13 14">
    <name type="scientific">Genlisea aurea</name>
    <dbReference type="NCBI Taxonomy" id="192259"/>
    <lineage>
        <taxon>Eukaryota</taxon>
        <taxon>Viridiplantae</taxon>
        <taxon>Streptophyta</taxon>
        <taxon>Embryophyta</taxon>
        <taxon>Tracheophyta</taxon>
        <taxon>Spermatophyta</taxon>
        <taxon>Magnoliopsida</taxon>
        <taxon>eudicotyledons</taxon>
        <taxon>Gunneridae</taxon>
        <taxon>Pentapetalae</taxon>
        <taxon>asterids</taxon>
        <taxon>lamiids</taxon>
        <taxon>Lamiales</taxon>
        <taxon>Lentibulariaceae</taxon>
        <taxon>Genlisea</taxon>
    </lineage>
</organism>
<dbReference type="AlphaFoldDB" id="S8E9V6"/>
<comment type="similarity">
    <text evidence="4">In the C-terminal section; belongs to the pectinesterase family.</text>
</comment>
<gene>
    <name evidence="13" type="ORF">M569_05486</name>
</gene>
<evidence type="ECO:0000256" key="1">
    <source>
        <dbReference type="ARBA" id="ARBA00004191"/>
    </source>
</evidence>
<dbReference type="SUPFAM" id="SSF101148">
    <property type="entry name" value="Plant invertase/pectin methylesterase inhibitor"/>
    <property type="match status" value="1"/>
</dbReference>
<evidence type="ECO:0000256" key="7">
    <source>
        <dbReference type="ARBA" id="ARBA00023085"/>
    </source>
</evidence>
<comment type="catalytic activity">
    <reaction evidence="9 10">
        <text>[(1-&gt;4)-alpha-D-galacturonosyl methyl ester](n) + n H2O = [(1-&gt;4)-alpha-D-galacturonosyl](n) + n methanol + n H(+)</text>
        <dbReference type="Rhea" id="RHEA:22380"/>
        <dbReference type="Rhea" id="RHEA-COMP:14570"/>
        <dbReference type="Rhea" id="RHEA-COMP:14573"/>
        <dbReference type="ChEBI" id="CHEBI:15377"/>
        <dbReference type="ChEBI" id="CHEBI:15378"/>
        <dbReference type="ChEBI" id="CHEBI:17790"/>
        <dbReference type="ChEBI" id="CHEBI:140522"/>
        <dbReference type="ChEBI" id="CHEBI:140523"/>
        <dbReference type="EC" id="3.1.1.11"/>
    </reaction>
</comment>
<sequence length="326" mass="35771">MVILSFVVFSAVSLYFRQLKLGVILLCTVLVLLVCMKVTKQFPPLQSFFRDDGFILRKKIVEIDYQDSCLSALRSGNSDGSPESALSAALLCSISEAKSAMEALTKFTALSAGHREQIAIRDCEELLDLSVSELAWSLGEMYRIRAGGVRGFSSAGNMKAWLSAALSNQDTCLEGFAGTDRLLEKFVRGNLFRVNQLIANALAMYTQMEIRVFKPLSNVTEYYYGGGVDFRTTAAAADEMAADVVVAQDGSGQYQTIGDAIDGAPSYSRRKYVIRVKKGVYKENVDVKKRKTNILLVGDGIGKTVVTGDRNFLQGWTTFRTATFGN</sequence>
<dbReference type="Proteomes" id="UP000015453">
    <property type="component" value="Unassembled WGS sequence"/>
</dbReference>
<dbReference type="GO" id="GO:0042545">
    <property type="term" value="P:cell wall modification"/>
    <property type="evidence" value="ECO:0007669"/>
    <property type="project" value="UniProtKB-UniRule"/>
</dbReference>
<dbReference type="Pfam" id="PF01095">
    <property type="entry name" value="Pectinesterase"/>
    <property type="match status" value="1"/>
</dbReference>
<keyword evidence="7 10" id="KW-0063">Aspartyl esterase</keyword>
<evidence type="ECO:0000256" key="11">
    <source>
        <dbReference type="SAM" id="Phobius"/>
    </source>
</evidence>
<feature type="domain" description="Pectinesterase inhibitor" evidence="12">
    <location>
        <begin position="56"/>
        <end position="204"/>
    </location>
</feature>
<dbReference type="InterPro" id="IPR012334">
    <property type="entry name" value="Pectin_lyas_fold"/>
</dbReference>
<dbReference type="OrthoDB" id="2019149at2759"/>
<dbReference type="InterPro" id="IPR018040">
    <property type="entry name" value="Pectinesterase_Tyr_AS"/>
</dbReference>
<evidence type="ECO:0000313" key="13">
    <source>
        <dbReference type="EMBL" id="EPS69282.1"/>
    </source>
</evidence>
<comment type="pathway">
    <text evidence="2 10">Glycan metabolism; pectin degradation; 2-dehydro-3-deoxy-D-gluconate from pectin: step 1/5.</text>
</comment>
<dbReference type="SUPFAM" id="SSF51126">
    <property type="entry name" value="Pectin lyase-like"/>
    <property type="match status" value="1"/>
</dbReference>
<dbReference type="Gene3D" id="1.20.140.40">
    <property type="entry name" value="Invertase/pectin methylesterase inhibitor family protein"/>
    <property type="match status" value="1"/>
</dbReference>
<protein>
    <recommendedName>
        <fullName evidence="10">Pectinesterase</fullName>
        <ecNumber evidence="10">3.1.1.11</ecNumber>
    </recommendedName>
</protein>
<keyword evidence="6 10" id="KW-0378">Hydrolase</keyword>
<comment type="function">
    <text evidence="10">Acts in the modification of cell walls via demethylesterification of cell wall pectin.</text>
</comment>
<evidence type="ECO:0000313" key="14">
    <source>
        <dbReference type="Proteomes" id="UP000015453"/>
    </source>
</evidence>
<dbReference type="NCBIfam" id="TIGR01614">
    <property type="entry name" value="PME_inhib"/>
    <property type="match status" value="1"/>
</dbReference>
<evidence type="ECO:0000259" key="12">
    <source>
        <dbReference type="SMART" id="SM00856"/>
    </source>
</evidence>
<dbReference type="SMART" id="SM00856">
    <property type="entry name" value="PMEI"/>
    <property type="match status" value="1"/>
</dbReference>
<keyword evidence="8 10" id="KW-0961">Cell wall biogenesis/degradation</keyword>
<evidence type="ECO:0000256" key="2">
    <source>
        <dbReference type="ARBA" id="ARBA00005184"/>
    </source>
</evidence>
<dbReference type="CDD" id="cd15798">
    <property type="entry name" value="PMEI-like_3"/>
    <property type="match status" value="1"/>
</dbReference>
<feature type="transmembrane region" description="Helical" evidence="11">
    <location>
        <begin position="21"/>
        <end position="39"/>
    </location>
</feature>
<dbReference type="UniPathway" id="UPA00545">
    <property type="reaction ID" value="UER00823"/>
</dbReference>
<evidence type="ECO:0000256" key="5">
    <source>
        <dbReference type="ARBA" id="ARBA00022512"/>
    </source>
</evidence>
<evidence type="ECO:0000256" key="10">
    <source>
        <dbReference type="RuleBase" id="RU000589"/>
    </source>
</evidence>
<keyword evidence="11" id="KW-0812">Transmembrane</keyword>
<dbReference type="Gene3D" id="2.160.20.10">
    <property type="entry name" value="Single-stranded right-handed beta-helix, Pectin lyase-like"/>
    <property type="match status" value="1"/>
</dbReference>
<dbReference type="GO" id="GO:0004857">
    <property type="term" value="F:enzyme inhibitor activity"/>
    <property type="evidence" value="ECO:0007669"/>
    <property type="project" value="InterPro"/>
</dbReference>
<evidence type="ECO:0000256" key="3">
    <source>
        <dbReference type="ARBA" id="ARBA00006027"/>
    </source>
</evidence>
<comment type="caution">
    <text evidence="13">The sequence shown here is derived from an EMBL/GenBank/DDBJ whole genome shotgun (WGS) entry which is preliminary data.</text>
</comment>
<dbReference type="EMBL" id="AUSU01002193">
    <property type="protein sequence ID" value="EPS69282.1"/>
    <property type="molecule type" value="Genomic_DNA"/>
</dbReference>
<keyword evidence="10" id="KW-0964">Secreted</keyword>